<name>A0A137PCS5_CONC2</name>
<gene>
    <name evidence="1" type="ORF">CONCODRAFT_77637</name>
</gene>
<protein>
    <submittedName>
        <fullName evidence="1">Uncharacterized protein</fullName>
    </submittedName>
</protein>
<reference evidence="1 2" key="1">
    <citation type="journal article" date="2015" name="Genome Biol. Evol.">
        <title>Phylogenomic analyses indicate that early fungi evolved digesting cell walls of algal ancestors of land plants.</title>
        <authorList>
            <person name="Chang Y."/>
            <person name="Wang S."/>
            <person name="Sekimoto S."/>
            <person name="Aerts A.L."/>
            <person name="Choi C."/>
            <person name="Clum A."/>
            <person name="LaButti K.M."/>
            <person name="Lindquist E.A."/>
            <person name="Yee Ngan C."/>
            <person name="Ohm R.A."/>
            <person name="Salamov A.A."/>
            <person name="Grigoriev I.V."/>
            <person name="Spatafora J.W."/>
            <person name="Berbee M.L."/>
        </authorList>
    </citation>
    <scope>NUCLEOTIDE SEQUENCE [LARGE SCALE GENOMIC DNA]</scope>
    <source>
        <strain evidence="1 2">NRRL 28638</strain>
    </source>
</reference>
<accession>A0A137PCS5</accession>
<dbReference type="Proteomes" id="UP000070444">
    <property type="component" value="Unassembled WGS sequence"/>
</dbReference>
<proteinExistence type="predicted"/>
<evidence type="ECO:0000313" key="1">
    <source>
        <dbReference type="EMBL" id="KXN72793.1"/>
    </source>
</evidence>
<sequence length="159" mass="18424">MNINQIHPSLPPTSLLKQIDTSLLTIQHIKHQVNLLLIEVGKNTSLKREFSENSNYFENFQGIKLELDRLFDSLLSLIRKIESQDKTTIKQANPEKIKEYEDLVMESNQLDNRIRKLIDHSNQLSIFINQVISTQSLADVRKIMHAVNDPNNANIKHKK</sequence>
<evidence type="ECO:0000313" key="2">
    <source>
        <dbReference type="Proteomes" id="UP000070444"/>
    </source>
</evidence>
<dbReference type="EMBL" id="KQ964447">
    <property type="protein sequence ID" value="KXN72793.1"/>
    <property type="molecule type" value="Genomic_DNA"/>
</dbReference>
<organism evidence="1 2">
    <name type="scientific">Conidiobolus coronatus (strain ATCC 28846 / CBS 209.66 / NRRL 28638)</name>
    <name type="common">Delacroixia coronata</name>
    <dbReference type="NCBI Taxonomy" id="796925"/>
    <lineage>
        <taxon>Eukaryota</taxon>
        <taxon>Fungi</taxon>
        <taxon>Fungi incertae sedis</taxon>
        <taxon>Zoopagomycota</taxon>
        <taxon>Entomophthoromycotina</taxon>
        <taxon>Entomophthoromycetes</taxon>
        <taxon>Entomophthorales</taxon>
        <taxon>Ancylistaceae</taxon>
        <taxon>Conidiobolus</taxon>
    </lineage>
</organism>
<keyword evidence="2" id="KW-1185">Reference proteome</keyword>
<dbReference type="AlphaFoldDB" id="A0A137PCS5"/>